<evidence type="ECO:0000256" key="7">
    <source>
        <dbReference type="ARBA" id="ARBA00048600"/>
    </source>
</evidence>
<dbReference type="InterPro" id="IPR011764">
    <property type="entry name" value="Biotin_carboxylation_dom"/>
</dbReference>
<evidence type="ECO:0000256" key="3">
    <source>
        <dbReference type="ARBA" id="ARBA00022598"/>
    </source>
</evidence>
<dbReference type="EMBL" id="CP063767">
    <property type="protein sequence ID" value="QOY60486.1"/>
    <property type="molecule type" value="Genomic_DNA"/>
</dbReference>
<evidence type="ECO:0000256" key="2">
    <source>
        <dbReference type="ARBA" id="ARBA00013263"/>
    </source>
</evidence>
<keyword evidence="5 8" id="KW-0067">ATP-binding</keyword>
<keyword evidence="12" id="KW-1185">Reference proteome</keyword>
<dbReference type="Pfam" id="PF02785">
    <property type="entry name" value="Biotin_carb_C"/>
    <property type="match status" value="1"/>
</dbReference>
<dbReference type="SUPFAM" id="SSF52440">
    <property type="entry name" value="PreATP-grasp domain"/>
    <property type="match status" value="1"/>
</dbReference>
<gene>
    <name evidence="11" type="ORF">INP52_08790</name>
</gene>
<dbReference type="InterPro" id="IPR005479">
    <property type="entry name" value="CPAse_ATP-bd"/>
</dbReference>
<dbReference type="InterPro" id="IPR016185">
    <property type="entry name" value="PreATP-grasp_dom_sf"/>
</dbReference>
<dbReference type="PROSITE" id="PS50975">
    <property type="entry name" value="ATP_GRASP"/>
    <property type="match status" value="1"/>
</dbReference>
<dbReference type="EC" id="6.3.4.14" evidence="2"/>
<dbReference type="SUPFAM" id="SSF56059">
    <property type="entry name" value="Glutathione synthetase ATP-binding domain-like"/>
    <property type="match status" value="1"/>
</dbReference>
<evidence type="ECO:0000256" key="6">
    <source>
        <dbReference type="ARBA" id="ARBA00023267"/>
    </source>
</evidence>
<keyword evidence="4 8" id="KW-0547">Nucleotide-binding</keyword>
<evidence type="ECO:0000259" key="10">
    <source>
        <dbReference type="PROSITE" id="PS50979"/>
    </source>
</evidence>
<dbReference type="PROSITE" id="PS00867">
    <property type="entry name" value="CPSASE_2"/>
    <property type="match status" value="1"/>
</dbReference>
<dbReference type="NCBIfam" id="NF006367">
    <property type="entry name" value="PRK08591.1"/>
    <property type="match status" value="1"/>
</dbReference>
<dbReference type="RefSeq" id="WP_194370975.1">
    <property type="nucleotide sequence ID" value="NZ_CP063767.1"/>
</dbReference>
<evidence type="ECO:0000256" key="5">
    <source>
        <dbReference type="ARBA" id="ARBA00022840"/>
    </source>
</evidence>
<dbReference type="SUPFAM" id="SSF51246">
    <property type="entry name" value="Rudiment single hybrid motif"/>
    <property type="match status" value="1"/>
</dbReference>
<keyword evidence="6" id="KW-0092">Biotin</keyword>
<dbReference type="AlphaFoldDB" id="A0A7S7M820"/>
<sequence>MFDKILIANRGEVAVRVIRACKEMGVKTVAVFSTADAEALHVALADEAYCIGGPRPQESYLNEDAILTCAVESGAKAVHPGYGFFSENAGFARECGRCGLVFVGPSPEVIERMGDKDAARRCAREAGVAVVPGCDLLSGPDQATAEAARIGCPVLIKARSGGGGRGIRRVDAPEAAVAAFNEARAEAAAAFGDGECYLEKFVSPAHHVEVQVIADSQGNVVSLGERECSAQRRNQKLLEESPAPCLDGHDDVRERMATAARDLARAVGYVGVGTIEFLYSDDGRFYFMEMNTRLQVEHPVTEFVSGIDLVKWQLRVAAGRPLPFSQDDVRIANHAIECRINAETPDFLPSCGEVTMLHVPNGPWTRFDSALYQGVVVPPYYDSLLGKLVVCSPTREEAIRKMRSALGELVIEGVQENSELQLDILSNPRFVAGAYHTNLMEHLYES</sequence>
<organism evidence="11 12">
    <name type="scientific">Thermophilibacter immobilis</name>
    <dbReference type="NCBI Taxonomy" id="2779519"/>
    <lineage>
        <taxon>Bacteria</taxon>
        <taxon>Bacillati</taxon>
        <taxon>Actinomycetota</taxon>
        <taxon>Coriobacteriia</taxon>
        <taxon>Coriobacteriales</taxon>
        <taxon>Atopobiaceae</taxon>
        <taxon>Thermophilibacter</taxon>
    </lineage>
</organism>
<comment type="catalytic activity">
    <reaction evidence="7">
        <text>N(6)-biotinyl-L-lysyl-[protein] + hydrogencarbonate + ATP = N(6)-carboxybiotinyl-L-lysyl-[protein] + ADP + phosphate + H(+)</text>
        <dbReference type="Rhea" id="RHEA:13501"/>
        <dbReference type="Rhea" id="RHEA-COMP:10505"/>
        <dbReference type="Rhea" id="RHEA-COMP:10506"/>
        <dbReference type="ChEBI" id="CHEBI:15378"/>
        <dbReference type="ChEBI" id="CHEBI:17544"/>
        <dbReference type="ChEBI" id="CHEBI:30616"/>
        <dbReference type="ChEBI" id="CHEBI:43474"/>
        <dbReference type="ChEBI" id="CHEBI:83144"/>
        <dbReference type="ChEBI" id="CHEBI:83145"/>
        <dbReference type="ChEBI" id="CHEBI:456216"/>
        <dbReference type="EC" id="6.3.4.14"/>
    </reaction>
</comment>
<dbReference type="InterPro" id="IPR011054">
    <property type="entry name" value="Rudment_hybrid_motif"/>
</dbReference>
<keyword evidence="3" id="KW-0436">Ligase</keyword>
<dbReference type="KEGG" id="tio:INP52_08790"/>
<dbReference type="InterPro" id="IPR011761">
    <property type="entry name" value="ATP-grasp"/>
</dbReference>
<evidence type="ECO:0000313" key="12">
    <source>
        <dbReference type="Proteomes" id="UP000593735"/>
    </source>
</evidence>
<dbReference type="InterPro" id="IPR005482">
    <property type="entry name" value="Biotin_COase_C"/>
</dbReference>
<accession>A0A7S7M820</accession>
<feature type="domain" description="ATP-grasp" evidence="9">
    <location>
        <begin position="120"/>
        <end position="318"/>
    </location>
</feature>
<dbReference type="PANTHER" id="PTHR48095">
    <property type="entry name" value="PYRUVATE CARBOXYLASE SUBUNIT A"/>
    <property type="match status" value="1"/>
</dbReference>
<evidence type="ECO:0000256" key="8">
    <source>
        <dbReference type="PROSITE-ProRule" id="PRU00409"/>
    </source>
</evidence>
<dbReference type="FunFam" id="3.40.50.20:FF:000010">
    <property type="entry name" value="Propionyl-CoA carboxylase subunit alpha"/>
    <property type="match status" value="1"/>
</dbReference>
<dbReference type="Gene3D" id="3.30.470.20">
    <property type="entry name" value="ATP-grasp fold, B domain"/>
    <property type="match status" value="1"/>
</dbReference>
<name>A0A7S7M820_9ACTN</name>
<comment type="function">
    <text evidence="1">This protein is a component of the acetyl coenzyme A carboxylase complex; first, biotin carboxylase catalyzes the carboxylation of the carrier protein and then the transcarboxylase transfers the carboxyl group to form malonyl-CoA.</text>
</comment>
<evidence type="ECO:0000259" key="9">
    <source>
        <dbReference type="PROSITE" id="PS50975"/>
    </source>
</evidence>
<dbReference type="InterPro" id="IPR005481">
    <property type="entry name" value="BC-like_N"/>
</dbReference>
<dbReference type="Pfam" id="PF02786">
    <property type="entry name" value="CPSase_L_D2"/>
    <property type="match status" value="1"/>
</dbReference>
<dbReference type="Pfam" id="PF00289">
    <property type="entry name" value="Biotin_carb_N"/>
    <property type="match status" value="1"/>
</dbReference>
<dbReference type="SMART" id="SM00878">
    <property type="entry name" value="Biotin_carb_C"/>
    <property type="match status" value="1"/>
</dbReference>
<dbReference type="PANTHER" id="PTHR48095:SF2">
    <property type="entry name" value="BIOTIN CARBOXYLASE, CHLOROPLASTIC"/>
    <property type="match status" value="1"/>
</dbReference>
<evidence type="ECO:0000256" key="4">
    <source>
        <dbReference type="ARBA" id="ARBA00022741"/>
    </source>
</evidence>
<evidence type="ECO:0000256" key="1">
    <source>
        <dbReference type="ARBA" id="ARBA00003761"/>
    </source>
</evidence>
<protein>
    <recommendedName>
        <fullName evidence="2">biotin carboxylase</fullName>
        <ecNumber evidence="2">6.3.4.14</ecNumber>
    </recommendedName>
</protein>
<dbReference type="InterPro" id="IPR051602">
    <property type="entry name" value="ACC_Biotin_Carboxylase"/>
</dbReference>
<evidence type="ECO:0000313" key="11">
    <source>
        <dbReference type="EMBL" id="QOY60486.1"/>
    </source>
</evidence>
<dbReference type="PROSITE" id="PS50979">
    <property type="entry name" value="BC"/>
    <property type="match status" value="1"/>
</dbReference>
<dbReference type="GO" id="GO:0005524">
    <property type="term" value="F:ATP binding"/>
    <property type="evidence" value="ECO:0007669"/>
    <property type="project" value="UniProtKB-UniRule"/>
</dbReference>
<dbReference type="GO" id="GO:0004075">
    <property type="term" value="F:biotin carboxylase activity"/>
    <property type="evidence" value="ECO:0007669"/>
    <property type="project" value="UniProtKB-EC"/>
</dbReference>
<feature type="domain" description="Biotin carboxylation" evidence="10">
    <location>
        <begin position="1"/>
        <end position="445"/>
    </location>
</feature>
<proteinExistence type="predicted"/>
<dbReference type="Proteomes" id="UP000593735">
    <property type="component" value="Chromosome"/>
</dbReference>
<dbReference type="GO" id="GO:0046872">
    <property type="term" value="F:metal ion binding"/>
    <property type="evidence" value="ECO:0007669"/>
    <property type="project" value="InterPro"/>
</dbReference>
<reference evidence="11 12" key="1">
    <citation type="submission" date="2020-10" db="EMBL/GenBank/DDBJ databases">
        <title>Olsenella immobilis sp.nov., isolated from the mud in a fermentation cellar used for the production of Chinese strong-flavoured liquor.</title>
        <authorList>
            <person name="Lu L."/>
        </authorList>
    </citation>
    <scope>NUCLEOTIDE SEQUENCE [LARGE SCALE GENOMIC DNA]</scope>
    <source>
        <strain evidence="11 12">LZLJ-2</strain>
    </source>
</reference>